<dbReference type="PIRSF" id="PIRSF000549">
    <property type="entry name" value="Ser_prot_kin"/>
    <property type="match status" value="1"/>
</dbReference>
<dbReference type="PANTHER" id="PTHR30267:SF2">
    <property type="entry name" value="PROTEIN PRKA"/>
    <property type="match status" value="1"/>
</dbReference>
<dbReference type="Pfam" id="PF06798">
    <property type="entry name" value="PrkA"/>
    <property type="match status" value="1"/>
</dbReference>
<dbReference type="InterPro" id="IPR010650">
    <property type="entry name" value="PrkA_C"/>
</dbReference>
<dbReference type="PANTHER" id="PTHR30267">
    <property type="entry name" value="PROTEIN KINASE PRKA"/>
    <property type="match status" value="1"/>
</dbReference>
<dbReference type="InterPro" id="IPR013153">
    <property type="entry name" value="Prk_AAA"/>
</dbReference>
<protein>
    <submittedName>
        <fullName evidence="2">PrkA family serine protein kinase</fullName>
    </submittedName>
</protein>
<evidence type="ECO:0000313" key="3">
    <source>
        <dbReference type="Proteomes" id="UP000266292"/>
    </source>
</evidence>
<dbReference type="Gene3D" id="3.40.50.300">
    <property type="entry name" value="P-loop containing nucleotide triphosphate hydrolases"/>
    <property type="match status" value="1"/>
</dbReference>
<feature type="domain" description="PrkA AAA" evidence="1">
    <location>
        <begin position="18"/>
        <end position="377"/>
    </location>
</feature>
<dbReference type="InterPro" id="IPR016230">
    <property type="entry name" value="PrkA/YeaG"/>
</dbReference>
<dbReference type="STRING" id="709015.GCA_000472485_01422"/>
<dbReference type="OrthoDB" id="9761914at2"/>
<dbReference type="Pfam" id="PF08298">
    <property type="entry name" value="AAA_PrkA"/>
    <property type="match status" value="1"/>
</dbReference>
<accession>A0A1X9YQR7</accession>
<dbReference type="KEGG" id="pact:CA264_07100"/>
<dbReference type="NCBIfam" id="NF011999">
    <property type="entry name" value="PRK15455.1"/>
    <property type="match status" value="1"/>
</dbReference>
<proteinExistence type="predicted"/>
<evidence type="ECO:0000313" key="2">
    <source>
        <dbReference type="EMBL" id="ARS35226.1"/>
    </source>
</evidence>
<organism evidence="2 3">
    <name type="scientific">Pontibacter actiniarum</name>
    <dbReference type="NCBI Taxonomy" id="323450"/>
    <lineage>
        <taxon>Bacteria</taxon>
        <taxon>Pseudomonadati</taxon>
        <taxon>Bacteroidota</taxon>
        <taxon>Cytophagia</taxon>
        <taxon>Cytophagales</taxon>
        <taxon>Hymenobacteraceae</taxon>
        <taxon>Pontibacter</taxon>
    </lineage>
</organism>
<name>A0A1X9YQR7_9BACT</name>
<dbReference type="RefSeq" id="WP_025605849.1">
    <property type="nucleotide sequence ID" value="NZ_CP021235.1"/>
</dbReference>
<dbReference type="InterPro" id="IPR057741">
    <property type="entry name" value="YeaG"/>
</dbReference>
<dbReference type="GO" id="GO:0004672">
    <property type="term" value="F:protein kinase activity"/>
    <property type="evidence" value="ECO:0007669"/>
    <property type="project" value="InterPro"/>
</dbReference>
<dbReference type="EMBL" id="CP021235">
    <property type="protein sequence ID" value="ARS35226.1"/>
    <property type="molecule type" value="Genomic_DNA"/>
</dbReference>
<dbReference type="SUPFAM" id="SSF52540">
    <property type="entry name" value="P-loop containing nucleoside triphosphate hydrolases"/>
    <property type="match status" value="1"/>
</dbReference>
<gene>
    <name evidence="2" type="ORF">CA264_07100</name>
</gene>
<keyword evidence="3" id="KW-1185">Reference proteome</keyword>
<dbReference type="SMART" id="SM00763">
    <property type="entry name" value="AAA_PrkA"/>
    <property type="match status" value="1"/>
</dbReference>
<dbReference type="AlphaFoldDB" id="A0A1X9YQR7"/>
<keyword evidence="2" id="KW-0418">Kinase</keyword>
<dbReference type="Proteomes" id="UP000266292">
    <property type="component" value="Chromosome"/>
</dbReference>
<evidence type="ECO:0000259" key="1">
    <source>
        <dbReference type="SMART" id="SM00763"/>
    </source>
</evidence>
<sequence length="642" mass="73814">MNILEKIKTNYSASMNEMTVAAYLEECKKDPSVYAKPAERILHAIGEPEVLDTRQDPVLSRIFSNKKIKVYPAFKDFYGMESTIEQIVSYFRHSAQGLEEKKQILYLMGPVGGGKSSLAEKLKHLMQQNPIYVLKAGEEVSPVFESPLGLFADYTEELEEEYSIPSRYVPSCMSPWASKRLREFDGDINRFKVIRLFPSIQDQVAISKTEPGDENNQDISTLVGKVDIRKLAEYQQSDPDAYSYTGGLCLANQGLLEFVEMFKAPIKVLNPLLTATQEKNYKGTEPIGAIPFDGIILAHSNESEWAKFLNDKKNEAFLDRIYKVQVPYCLRVSEEIKIYEKLIRESSLKNAPCAPKTIELLAEFSVMSRLKEPENSSIYSKMRVYNGETLKETDPNAKSIQEYRDDAGINEGMQGISTRFAFKILSKVFNFDSEEIAANPVHLLYVLEQEVVKMMLPPETETKYLHLIKSLLASKYAEFIADEIQKAYIESYSSYGQNIFEKYVIYADHWMQNNDYRDPDSGEIFDRSILNAELEKIEKPAGIANPKDFRAEVTNFTLRYKANHGGENPRWDSYEKIKNVIEKKIFTNTEDLLPVVSFTAKSNKEDEKKHRDFTKRMKDRGYTDKQIRILVDWFMRVRKTMA</sequence>
<keyword evidence="2" id="KW-0808">Transferase</keyword>
<reference evidence="3" key="1">
    <citation type="submission" date="2017-05" db="EMBL/GenBank/DDBJ databases">
        <authorList>
            <person name="Ray J."/>
            <person name="Price M."/>
            <person name="Deutschbauer A."/>
        </authorList>
    </citation>
    <scope>NUCLEOTIDE SEQUENCE [LARGE SCALE GENOMIC DNA]</scope>
    <source>
        <strain evidence="3">DSM 19842</strain>
    </source>
</reference>
<dbReference type="InterPro" id="IPR027417">
    <property type="entry name" value="P-loop_NTPase"/>
</dbReference>